<feature type="domain" description="Thioredoxin" evidence="6">
    <location>
        <begin position="18"/>
        <end position="165"/>
    </location>
</feature>
<dbReference type="PANTHER" id="PTHR43110">
    <property type="entry name" value="THIOL PEROXIDASE"/>
    <property type="match status" value="1"/>
</dbReference>
<evidence type="ECO:0000256" key="5">
    <source>
        <dbReference type="ARBA" id="ARBA00023284"/>
    </source>
</evidence>
<keyword evidence="4" id="KW-1015">Disulfide bond</keyword>
<evidence type="ECO:0000256" key="4">
    <source>
        <dbReference type="ARBA" id="ARBA00023157"/>
    </source>
</evidence>
<keyword evidence="5" id="KW-0676">Redox-active center</keyword>
<gene>
    <name evidence="7" type="ORF">FHX34_103880</name>
</gene>
<keyword evidence="3" id="KW-0560">Oxidoreductase</keyword>
<proteinExistence type="predicted"/>
<keyword evidence="1 7" id="KW-0575">Peroxidase</keyword>
<protein>
    <submittedName>
        <fullName evidence="7">Thiol peroxidase (Atypical 2-Cys peroxiredoxin)</fullName>
    </submittedName>
</protein>
<dbReference type="EMBL" id="VIWY01000003">
    <property type="protein sequence ID" value="TWG21342.1"/>
    <property type="molecule type" value="Genomic_DNA"/>
</dbReference>
<dbReference type="SUPFAM" id="SSF52833">
    <property type="entry name" value="Thioredoxin-like"/>
    <property type="match status" value="1"/>
</dbReference>
<dbReference type="AlphaFoldDB" id="A0A561WBU8"/>
<evidence type="ECO:0000313" key="8">
    <source>
        <dbReference type="Proteomes" id="UP000320239"/>
    </source>
</evidence>
<sequence length="165" mass="17909">MTATTFRGRPVVLRGPRLRAGDPAPDCTVLADDFTPVRLLSAATGIRIISSVPSLDTDVCDQQTRRFHEEATRLTGVSVLTVSVDLPFAQRRWCATSGLDGVRTLSDHRELAFGQAYGVAVAELRVLARAVFVLGPDDVIRYAQYVGEIGEHPGYDEVLAAVSRI</sequence>
<name>A0A561WBU8_ACTTI</name>
<dbReference type="CDD" id="cd03014">
    <property type="entry name" value="PRX_Atyp2cys"/>
    <property type="match status" value="1"/>
</dbReference>
<dbReference type="Proteomes" id="UP000320239">
    <property type="component" value="Unassembled WGS sequence"/>
</dbReference>
<keyword evidence="8" id="KW-1185">Reference proteome</keyword>
<dbReference type="PROSITE" id="PS01265">
    <property type="entry name" value="TPX"/>
    <property type="match status" value="1"/>
</dbReference>
<accession>A0A561WBU8</accession>
<evidence type="ECO:0000256" key="2">
    <source>
        <dbReference type="ARBA" id="ARBA00022862"/>
    </source>
</evidence>
<dbReference type="OrthoDB" id="9781543at2"/>
<dbReference type="RefSeq" id="WP_122979972.1">
    <property type="nucleotide sequence ID" value="NZ_BOMX01000150.1"/>
</dbReference>
<evidence type="ECO:0000313" key="7">
    <source>
        <dbReference type="EMBL" id="TWG21342.1"/>
    </source>
</evidence>
<evidence type="ECO:0000256" key="3">
    <source>
        <dbReference type="ARBA" id="ARBA00023002"/>
    </source>
</evidence>
<evidence type="ECO:0000259" key="6">
    <source>
        <dbReference type="PROSITE" id="PS51352"/>
    </source>
</evidence>
<dbReference type="PANTHER" id="PTHR43110:SF1">
    <property type="entry name" value="THIOL PEROXIDASE"/>
    <property type="match status" value="1"/>
</dbReference>
<reference evidence="7 8" key="1">
    <citation type="submission" date="2019-06" db="EMBL/GenBank/DDBJ databases">
        <title>Sequencing the genomes of 1000 actinobacteria strains.</title>
        <authorList>
            <person name="Klenk H.-P."/>
        </authorList>
    </citation>
    <scope>NUCLEOTIDE SEQUENCE [LARGE SCALE GENOMIC DNA]</scope>
    <source>
        <strain evidence="7 8">DSM 43866</strain>
    </source>
</reference>
<dbReference type="InterPro" id="IPR018219">
    <property type="entry name" value="Tpx_CS"/>
</dbReference>
<dbReference type="InterPro" id="IPR036249">
    <property type="entry name" value="Thioredoxin-like_sf"/>
</dbReference>
<dbReference type="Pfam" id="PF08534">
    <property type="entry name" value="Redoxin"/>
    <property type="match status" value="1"/>
</dbReference>
<dbReference type="PROSITE" id="PS51352">
    <property type="entry name" value="THIOREDOXIN_2"/>
    <property type="match status" value="1"/>
</dbReference>
<dbReference type="InterPro" id="IPR013766">
    <property type="entry name" value="Thioredoxin_domain"/>
</dbReference>
<dbReference type="GO" id="GO:0008379">
    <property type="term" value="F:thioredoxin peroxidase activity"/>
    <property type="evidence" value="ECO:0007669"/>
    <property type="project" value="InterPro"/>
</dbReference>
<evidence type="ECO:0000256" key="1">
    <source>
        <dbReference type="ARBA" id="ARBA00022559"/>
    </source>
</evidence>
<organism evidence="7 8">
    <name type="scientific">Actinoplanes teichomyceticus</name>
    <dbReference type="NCBI Taxonomy" id="1867"/>
    <lineage>
        <taxon>Bacteria</taxon>
        <taxon>Bacillati</taxon>
        <taxon>Actinomycetota</taxon>
        <taxon>Actinomycetes</taxon>
        <taxon>Micromonosporales</taxon>
        <taxon>Micromonosporaceae</taxon>
        <taxon>Actinoplanes</taxon>
    </lineage>
</organism>
<keyword evidence="2" id="KW-0049">Antioxidant</keyword>
<dbReference type="NCBIfam" id="NF001808">
    <property type="entry name" value="PRK00522.1"/>
    <property type="match status" value="1"/>
</dbReference>
<dbReference type="InterPro" id="IPR002065">
    <property type="entry name" value="TPX"/>
</dbReference>
<dbReference type="InterPro" id="IPR050455">
    <property type="entry name" value="Tpx_Peroxidase_subfamily"/>
</dbReference>
<dbReference type="InterPro" id="IPR013740">
    <property type="entry name" value="Redoxin"/>
</dbReference>
<dbReference type="Gene3D" id="3.40.30.10">
    <property type="entry name" value="Glutaredoxin"/>
    <property type="match status" value="1"/>
</dbReference>
<comment type="caution">
    <text evidence="7">The sequence shown here is derived from an EMBL/GenBank/DDBJ whole genome shotgun (WGS) entry which is preliminary data.</text>
</comment>